<protein>
    <submittedName>
        <fullName evidence="1">Uncharacterized protein</fullName>
    </submittedName>
</protein>
<dbReference type="AlphaFoldDB" id="A0A4Y7PPJ4"/>
<dbReference type="EMBL" id="ML170223">
    <property type="protein sequence ID" value="TDL17347.1"/>
    <property type="molecule type" value="Genomic_DNA"/>
</dbReference>
<accession>A0A4Y7PPJ4</accession>
<keyword evidence="2" id="KW-1185">Reference proteome</keyword>
<proteinExistence type="predicted"/>
<evidence type="ECO:0000313" key="1">
    <source>
        <dbReference type="EMBL" id="TDL17347.1"/>
    </source>
</evidence>
<evidence type="ECO:0000313" key="2">
    <source>
        <dbReference type="Proteomes" id="UP000294933"/>
    </source>
</evidence>
<reference evidence="1 2" key="1">
    <citation type="submission" date="2018-06" db="EMBL/GenBank/DDBJ databases">
        <title>A transcriptomic atlas of mushroom development highlights an independent origin of complex multicellularity.</title>
        <authorList>
            <consortium name="DOE Joint Genome Institute"/>
            <person name="Krizsan K."/>
            <person name="Almasi E."/>
            <person name="Merenyi Z."/>
            <person name="Sahu N."/>
            <person name="Viragh M."/>
            <person name="Koszo T."/>
            <person name="Mondo S."/>
            <person name="Kiss B."/>
            <person name="Balint B."/>
            <person name="Kues U."/>
            <person name="Barry K."/>
            <person name="Hegedus J.C."/>
            <person name="Henrissat B."/>
            <person name="Johnson J."/>
            <person name="Lipzen A."/>
            <person name="Ohm R."/>
            <person name="Nagy I."/>
            <person name="Pangilinan J."/>
            <person name="Yan J."/>
            <person name="Xiong Y."/>
            <person name="Grigoriev I.V."/>
            <person name="Hibbett D.S."/>
            <person name="Nagy L.G."/>
        </authorList>
    </citation>
    <scope>NUCLEOTIDE SEQUENCE [LARGE SCALE GENOMIC DNA]</scope>
    <source>
        <strain evidence="1 2">SZMC22713</strain>
    </source>
</reference>
<dbReference type="Proteomes" id="UP000294933">
    <property type="component" value="Unassembled WGS sequence"/>
</dbReference>
<name>A0A4Y7PPJ4_9AGAM</name>
<dbReference type="VEuPathDB" id="FungiDB:BD410DRAFT_807400"/>
<organism evidence="1 2">
    <name type="scientific">Rickenella mellea</name>
    <dbReference type="NCBI Taxonomy" id="50990"/>
    <lineage>
        <taxon>Eukaryota</taxon>
        <taxon>Fungi</taxon>
        <taxon>Dikarya</taxon>
        <taxon>Basidiomycota</taxon>
        <taxon>Agaricomycotina</taxon>
        <taxon>Agaricomycetes</taxon>
        <taxon>Hymenochaetales</taxon>
        <taxon>Rickenellaceae</taxon>
        <taxon>Rickenella</taxon>
    </lineage>
</organism>
<gene>
    <name evidence="1" type="ORF">BD410DRAFT_807400</name>
</gene>
<sequence>MVDEITLENREWRGPKNGRVLRCIKKWTQNPKLVMLKVKYIAIGVKGWEAMINNCRIQWKDIDTSRTAHNGEADSGSTLAELESGFDESWVHLGAEALPGYKAVQMFSACGNHLERSRKVSHRSHKVVLSYEVNITLNWGCIGTALEGARSSMPIVNQNKFEQGCTTVRVRVLHYVHQRAVLLVYPACRCGGRESRIIKIVRMSKEIHVGPSRKRHGKRQGRASGTEAAAIFASNAATESWYFSRSTIERSIVDAGMGAEMEP</sequence>